<evidence type="ECO:0000256" key="2">
    <source>
        <dbReference type="ARBA" id="ARBA00023295"/>
    </source>
</evidence>
<dbReference type="SMART" id="SM00642">
    <property type="entry name" value="Aamy"/>
    <property type="match status" value="1"/>
</dbReference>
<sequence>MLSPIPLHLQHRFAEQTFKIYVTMKKNFLFVILLVLLFGCSPVYAATVIKKVVPAFWWAGMKNPELQVLLYGEHIAFAEVSISSEDITLQEVVKLENPNYLIVYLNISEAAPQTFNMILKQGKKQTVIPYELKERKPGSSQIEGFNSSDVLYLIMPDRFANGDSSNDIISGMLEARVDRNDSFARHGGDFKGIEKHLDYIADLGVTSIWLNPIQENDMKEGSYHGYAITDYYQADRRFGNNEEFRNLVDQAHAKGMKVVMDMIFNHCGSENYLYKDMPSKDWFNFKGNYVQTTFKTATQLDPYASDYEKKIAVDGWFSQVMPDFNQRNRHVATYLIQSSIWWIEYAGINGIRQDTHPYADFDMMAHWCKAVNEEYPKFNIVGETWLGSNVLISYWQKDSKLTYPKNTYLPTVMDFPLMEHMNKAFDEETTDWNGGLCRLYEYLSQDIVFANPMNLLTFLDNHDTSRFYRSEADTKNLNRYKQALVFLLTTRGIPQIYYGTEILMAADKANGDGLLRCDFPGGWQNDTHNYFDAANRTPLQNEAFSYLKKLLQWRKGNEVIAKGKLKHFAPSKGIYAYERKQGDKSVVVLLNGTDREQTISLDTYREILPDTSAYNVLEDKKVELGKDLTLPSRGIYLLSF</sequence>
<dbReference type="Pfam" id="PF10438">
    <property type="entry name" value="Cyc-maltodext_C"/>
    <property type="match status" value="1"/>
</dbReference>
<dbReference type="Proteomes" id="UP000019380">
    <property type="component" value="Unassembled WGS sequence"/>
</dbReference>
<dbReference type="InterPro" id="IPR019492">
    <property type="entry name" value="Cyclo-malto-dextrinase_C"/>
</dbReference>
<dbReference type="Gene3D" id="2.60.40.1180">
    <property type="entry name" value="Golgi alpha-mannosidase II"/>
    <property type="match status" value="1"/>
</dbReference>
<dbReference type="PANTHER" id="PTHR10357:SF210">
    <property type="entry name" value="MALTODEXTRIN GLUCOSIDASE"/>
    <property type="match status" value="1"/>
</dbReference>
<proteinExistence type="predicted"/>
<dbReference type="Pfam" id="PF00128">
    <property type="entry name" value="Alpha-amylase"/>
    <property type="match status" value="1"/>
</dbReference>
<keyword evidence="1 4" id="KW-0378">Hydrolase</keyword>
<keyword evidence="2 4" id="KW-0326">Glycosidase</keyword>
<reference evidence="4 5" key="1">
    <citation type="submission" date="2013-12" db="EMBL/GenBank/DDBJ databases">
        <title>Improved hybrid genome assemblies of Bacteroides xylanisolvens SD CC 1b and Bacteroides xylanisolvens SD CC 2a using Illumina and 454 Sequencing.</title>
        <authorList>
            <person name="Ramaraj T."/>
            <person name="Sundararajan A."/>
            <person name="Mudge J."/>
            <person name="Schilkey F.D."/>
            <person name="Delvecchio V."/>
            <person name="Donlon M."/>
            <person name="Ziemer C."/>
        </authorList>
    </citation>
    <scope>NUCLEOTIDE SEQUENCE [LARGE SCALE GENOMIC DNA]</scope>
</reference>
<name>W6P756_9BACE</name>
<dbReference type="InterPro" id="IPR006047">
    <property type="entry name" value="GH13_cat_dom"/>
</dbReference>
<dbReference type="InterPro" id="IPR013783">
    <property type="entry name" value="Ig-like_fold"/>
</dbReference>
<organism evidence="4 5">
    <name type="scientific">Bacteroides xylanisolvens SD CC 1b</name>
    <dbReference type="NCBI Taxonomy" id="702447"/>
    <lineage>
        <taxon>Bacteria</taxon>
        <taxon>Pseudomonadati</taxon>
        <taxon>Bacteroidota</taxon>
        <taxon>Bacteroidia</taxon>
        <taxon>Bacteroidales</taxon>
        <taxon>Bacteroidaceae</taxon>
        <taxon>Bacteroides</taxon>
    </lineage>
</organism>
<comment type="caution">
    <text evidence="4">The sequence shown here is derived from an EMBL/GenBank/DDBJ whole genome shotgun (WGS) entry which is preliminary data.</text>
</comment>
<dbReference type="EC" id="3.2.1.135" evidence="4"/>
<dbReference type="SUPFAM" id="SSF51011">
    <property type="entry name" value="Glycosyl hydrolase domain"/>
    <property type="match status" value="1"/>
</dbReference>
<dbReference type="Gene3D" id="2.60.40.10">
    <property type="entry name" value="Immunoglobulins"/>
    <property type="match status" value="1"/>
</dbReference>
<dbReference type="GO" id="GO:0031216">
    <property type="term" value="F:neopullulanase activity"/>
    <property type="evidence" value="ECO:0007669"/>
    <property type="project" value="UniProtKB-EC"/>
</dbReference>
<dbReference type="EMBL" id="CBXG010000035">
    <property type="protein sequence ID" value="CDM05474.1"/>
    <property type="molecule type" value="Genomic_DNA"/>
</dbReference>
<gene>
    <name evidence="4" type="ORF">BN890_30640</name>
</gene>
<protein>
    <submittedName>
        <fullName evidence="4">Alpha-amylase (Neopullulanase) SusA</fullName>
        <ecNumber evidence="4">3.2.1.135</ecNumber>
    </submittedName>
</protein>
<dbReference type="InterPro" id="IPR017853">
    <property type="entry name" value="GH"/>
</dbReference>
<feature type="domain" description="Glycosyl hydrolase family 13 catalytic" evidence="3">
    <location>
        <begin position="153"/>
        <end position="554"/>
    </location>
</feature>
<dbReference type="Pfam" id="PF09087">
    <property type="entry name" value="Cyc-maltodext_N"/>
    <property type="match status" value="1"/>
</dbReference>
<dbReference type="GO" id="GO:0005975">
    <property type="term" value="P:carbohydrate metabolic process"/>
    <property type="evidence" value="ECO:0007669"/>
    <property type="project" value="InterPro"/>
</dbReference>
<dbReference type="InterPro" id="IPR014756">
    <property type="entry name" value="Ig_E-set"/>
</dbReference>
<evidence type="ECO:0000313" key="4">
    <source>
        <dbReference type="EMBL" id="CDM05474.1"/>
    </source>
</evidence>
<evidence type="ECO:0000256" key="1">
    <source>
        <dbReference type="ARBA" id="ARBA00022801"/>
    </source>
</evidence>
<dbReference type="AlphaFoldDB" id="W6P756"/>
<dbReference type="SUPFAM" id="SSF81296">
    <property type="entry name" value="E set domains"/>
    <property type="match status" value="1"/>
</dbReference>
<evidence type="ECO:0000313" key="5">
    <source>
        <dbReference type="Proteomes" id="UP000019380"/>
    </source>
</evidence>
<dbReference type="InterPro" id="IPR015171">
    <property type="entry name" value="Cyc-maltodext_N"/>
</dbReference>
<dbReference type="PANTHER" id="PTHR10357">
    <property type="entry name" value="ALPHA-AMYLASE FAMILY MEMBER"/>
    <property type="match status" value="1"/>
</dbReference>
<evidence type="ECO:0000259" key="3">
    <source>
        <dbReference type="SMART" id="SM00642"/>
    </source>
</evidence>
<dbReference type="InterPro" id="IPR013780">
    <property type="entry name" value="Glyco_hydro_b"/>
</dbReference>
<dbReference type="CDD" id="cd11340">
    <property type="entry name" value="AmyAc_bac_CMD_like_3"/>
    <property type="match status" value="1"/>
</dbReference>
<dbReference type="SUPFAM" id="SSF51445">
    <property type="entry name" value="(Trans)glycosidases"/>
    <property type="match status" value="1"/>
</dbReference>
<accession>W6P756</accession>
<dbReference type="Gene3D" id="3.20.20.80">
    <property type="entry name" value="Glycosidases"/>
    <property type="match status" value="1"/>
</dbReference>